<dbReference type="PANTHER" id="PTHR44591">
    <property type="entry name" value="STRESS RESPONSE REGULATOR PROTEIN 1"/>
    <property type="match status" value="1"/>
</dbReference>
<dbReference type="RefSeq" id="WP_187426561.1">
    <property type="nucleotide sequence ID" value="NZ_VNIB01000001.1"/>
</dbReference>
<dbReference type="AlphaFoldDB" id="A0A5D3WNI3"/>
<comment type="caution">
    <text evidence="4">The sequence shown here is derived from an EMBL/GenBank/DDBJ whole genome shotgun (WGS) entry which is preliminary data.</text>
</comment>
<keyword evidence="1 2" id="KW-0597">Phosphoprotein</keyword>
<feature type="modified residue" description="4-aspartylphosphate" evidence="2">
    <location>
        <position position="53"/>
    </location>
</feature>
<protein>
    <submittedName>
        <fullName evidence="4">PilZ domain-containing protein</fullName>
    </submittedName>
</protein>
<dbReference type="Proteomes" id="UP000324159">
    <property type="component" value="Unassembled WGS sequence"/>
</dbReference>
<dbReference type="InterPro" id="IPR050595">
    <property type="entry name" value="Bact_response_regulator"/>
</dbReference>
<keyword evidence="5" id="KW-1185">Reference proteome</keyword>
<dbReference type="CDD" id="cd00156">
    <property type="entry name" value="REC"/>
    <property type="match status" value="1"/>
</dbReference>
<dbReference type="SUPFAM" id="SSF52172">
    <property type="entry name" value="CheY-like"/>
    <property type="match status" value="1"/>
</dbReference>
<evidence type="ECO:0000256" key="2">
    <source>
        <dbReference type="PROSITE-ProRule" id="PRU00169"/>
    </source>
</evidence>
<dbReference type="InterPro" id="IPR009875">
    <property type="entry name" value="PilZ_domain"/>
</dbReference>
<dbReference type="InterPro" id="IPR011006">
    <property type="entry name" value="CheY-like_superfamily"/>
</dbReference>
<dbReference type="Pfam" id="PF07238">
    <property type="entry name" value="PilZ"/>
    <property type="match status" value="1"/>
</dbReference>
<name>A0A5D3WNI3_9BACT</name>
<dbReference type="PROSITE" id="PS50110">
    <property type="entry name" value="RESPONSE_REGULATORY"/>
    <property type="match status" value="1"/>
</dbReference>
<dbReference type="GO" id="GO:0000160">
    <property type="term" value="P:phosphorelay signal transduction system"/>
    <property type="evidence" value="ECO:0007669"/>
    <property type="project" value="InterPro"/>
</dbReference>
<evidence type="ECO:0000313" key="5">
    <source>
        <dbReference type="Proteomes" id="UP000324159"/>
    </source>
</evidence>
<feature type="domain" description="Response regulatory" evidence="3">
    <location>
        <begin position="4"/>
        <end position="120"/>
    </location>
</feature>
<sequence>MNRLIVLVDDSKTFSMYIGLLLKRMGFDVVPAETVEIGLKMVRVLKPDLVLVDRFMPGVDGTELIRLLKGDPALAEIPVVLVSASEERGLEAEARKYRADGYLLKPITPYALHRVLTRIFGRRDGPTRQRLRCSYREKVGLLHAGSGMSLPAVSLSEGGIYLRHPDPLPVGSEVELLLPLPEGELRLSGRVIYQKDVFRDSLRIEPGMAILFENVDDGTRERLRSVISDLLAGDLVEEQQEGILSLD</sequence>
<gene>
    <name evidence="4" type="ORF">EDC39_10153</name>
</gene>
<dbReference type="Gene3D" id="3.40.50.2300">
    <property type="match status" value="1"/>
</dbReference>
<reference evidence="4 5" key="1">
    <citation type="submission" date="2019-07" db="EMBL/GenBank/DDBJ databases">
        <title>Genomic Encyclopedia of Type Strains, Phase IV (KMG-IV): sequencing the most valuable type-strain genomes for metagenomic binning, comparative biology and taxonomic classification.</title>
        <authorList>
            <person name="Goeker M."/>
        </authorList>
    </citation>
    <scope>NUCLEOTIDE SEQUENCE [LARGE SCALE GENOMIC DNA]</scope>
    <source>
        <strain evidence="4 5">SS015</strain>
    </source>
</reference>
<dbReference type="Pfam" id="PF00072">
    <property type="entry name" value="Response_reg"/>
    <property type="match status" value="1"/>
</dbReference>
<dbReference type="PANTHER" id="PTHR44591:SF23">
    <property type="entry name" value="CHEY SUBFAMILY"/>
    <property type="match status" value="1"/>
</dbReference>
<dbReference type="SMART" id="SM00448">
    <property type="entry name" value="REC"/>
    <property type="match status" value="1"/>
</dbReference>
<dbReference type="EMBL" id="VNIB01000001">
    <property type="protein sequence ID" value="TYO99893.1"/>
    <property type="molecule type" value="Genomic_DNA"/>
</dbReference>
<evidence type="ECO:0000259" key="3">
    <source>
        <dbReference type="PROSITE" id="PS50110"/>
    </source>
</evidence>
<proteinExistence type="predicted"/>
<accession>A0A5D3WNI3</accession>
<dbReference type="SUPFAM" id="SSF141371">
    <property type="entry name" value="PilZ domain-like"/>
    <property type="match status" value="1"/>
</dbReference>
<dbReference type="InterPro" id="IPR001789">
    <property type="entry name" value="Sig_transdc_resp-reg_receiver"/>
</dbReference>
<organism evidence="4 5">
    <name type="scientific">Geothermobacter ehrlichii</name>
    <dbReference type="NCBI Taxonomy" id="213224"/>
    <lineage>
        <taxon>Bacteria</taxon>
        <taxon>Pseudomonadati</taxon>
        <taxon>Thermodesulfobacteriota</taxon>
        <taxon>Desulfuromonadia</taxon>
        <taxon>Desulfuromonadales</taxon>
        <taxon>Geothermobacteraceae</taxon>
        <taxon>Geothermobacter</taxon>
    </lineage>
</organism>
<evidence type="ECO:0000313" key="4">
    <source>
        <dbReference type="EMBL" id="TYO99893.1"/>
    </source>
</evidence>
<dbReference type="Gene3D" id="2.40.10.220">
    <property type="entry name" value="predicted glycosyltransferase like domains"/>
    <property type="match status" value="1"/>
</dbReference>
<evidence type="ECO:0000256" key="1">
    <source>
        <dbReference type="ARBA" id="ARBA00022553"/>
    </source>
</evidence>
<dbReference type="GO" id="GO:0035438">
    <property type="term" value="F:cyclic-di-GMP binding"/>
    <property type="evidence" value="ECO:0007669"/>
    <property type="project" value="InterPro"/>
</dbReference>